<feature type="transmembrane region" description="Helical" evidence="2">
    <location>
        <begin position="249"/>
        <end position="269"/>
    </location>
</feature>
<evidence type="ECO:0000256" key="2">
    <source>
        <dbReference type="SAM" id="Phobius"/>
    </source>
</evidence>
<keyword evidence="2" id="KW-1133">Transmembrane helix</keyword>
<name>A0ABZ0ZLA7_9ACTN</name>
<feature type="transmembrane region" description="Helical" evidence="2">
    <location>
        <begin position="75"/>
        <end position="96"/>
    </location>
</feature>
<keyword evidence="5" id="KW-1185">Reference proteome</keyword>
<reference evidence="5" key="1">
    <citation type="submission" date="2023-12" db="EMBL/GenBank/DDBJ databases">
        <title>Novel species in genus Nocardioides.</title>
        <authorList>
            <person name="Zhou H."/>
        </authorList>
    </citation>
    <scope>NUCLEOTIDE SEQUENCE [LARGE SCALE GENOMIC DNA]</scope>
    <source>
        <strain evidence="5">HM61</strain>
    </source>
</reference>
<proteinExistence type="predicted"/>
<accession>A0ABZ0ZLA7</accession>
<evidence type="ECO:0000259" key="3">
    <source>
        <dbReference type="Pfam" id="PF06724"/>
    </source>
</evidence>
<evidence type="ECO:0000256" key="1">
    <source>
        <dbReference type="SAM" id="MobiDB-lite"/>
    </source>
</evidence>
<evidence type="ECO:0000313" key="4">
    <source>
        <dbReference type="EMBL" id="WQQ24584.1"/>
    </source>
</evidence>
<feature type="domain" description="DUF1206" evidence="3">
    <location>
        <begin position="209"/>
        <end position="275"/>
    </location>
</feature>
<feature type="transmembrane region" description="Helical" evidence="2">
    <location>
        <begin position="35"/>
        <end position="55"/>
    </location>
</feature>
<organism evidence="4 5">
    <name type="scientific">Nocardioides bizhenqiangii</name>
    <dbReference type="NCBI Taxonomy" id="3095076"/>
    <lineage>
        <taxon>Bacteria</taxon>
        <taxon>Bacillati</taxon>
        <taxon>Actinomycetota</taxon>
        <taxon>Actinomycetes</taxon>
        <taxon>Propionibacteriales</taxon>
        <taxon>Nocardioidaceae</taxon>
        <taxon>Nocardioides</taxon>
    </lineage>
</organism>
<feature type="domain" description="DUF1206" evidence="3">
    <location>
        <begin position="33"/>
        <end position="99"/>
    </location>
</feature>
<dbReference type="Pfam" id="PF06724">
    <property type="entry name" value="DUF1206"/>
    <property type="match status" value="3"/>
</dbReference>
<feature type="transmembrane region" description="Helical" evidence="2">
    <location>
        <begin position="156"/>
        <end position="178"/>
    </location>
</feature>
<feature type="domain" description="DUF1206" evidence="3">
    <location>
        <begin position="115"/>
        <end position="181"/>
    </location>
</feature>
<dbReference type="RefSeq" id="WP_322455090.1">
    <property type="nucleotide sequence ID" value="NZ_CP141059.1"/>
</dbReference>
<gene>
    <name evidence="4" type="ORF">SHK19_11440</name>
</gene>
<feature type="region of interest" description="Disordered" evidence="1">
    <location>
        <begin position="1"/>
        <end position="20"/>
    </location>
</feature>
<sequence>MAEQATTRDPGGGAEQKARDARDHPALSWMARIGFAMYGVVYVVVGVLAVTLAVGDSAGEVSGQGALHELAQKPLGSVALVVVALGLIAVTVWELCEAVGGHNDHDGARRLASRAGSVGRAIIFGALAFLSIQIVLGGSSGGGSTDGYTAQVMQLPFGPALVVAVGLAIVAFGLFSVYKGLSDRWRKELETKANVGDVGTALTILARTGFTARGLAFCLIGGLFIWAGFTHEAQKSAGLDQALHRLRDASYGPVLLCGIAVGLAAYGLFNIAKAWALREN</sequence>
<dbReference type="InterPro" id="IPR009597">
    <property type="entry name" value="DUF1206"/>
</dbReference>
<feature type="transmembrane region" description="Helical" evidence="2">
    <location>
        <begin position="117"/>
        <end position="136"/>
    </location>
</feature>
<dbReference type="Proteomes" id="UP001327225">
    <property type="component" value="Chromosome"/>
</dbReference>
<keyword evidence="2" id="KW-0812">Transmembrane</keyword>
<dbReference type="EMBL" id="CP141059">
    <property type="protein sequence ID" value="WQQ24584.1"/>
    <property type="molecule type" value="Genomic_DNA"/>
</dbReference>
<feature type="transmembrane region" description="Helical" evidence="2">
    <location>
        <begin position="210"/>
        <end position="229"/>
    </location>
</feature>
<evidence type="ECO:0000313" key="5">
    <source>
        <dbReference type="Proteomes" id="UP001327225"/>
    </source>
</evidence>
<protein>
    <submittedName>
        <fullName evidence="4">DUF1206 domain-containing protein</fullName>
    </submittedName>
</protein>
<keyword evidence="2" id="KW-0472">Membrane</keyword>